<keyword evidence="2" id="KW-0472">Membrane</keyword>
<organism evidence="3 4">
    <name type="scientific">Nocardioides eburneus</name>
    <dbReference type="NCBI Taxonomy" id="3231482"/>
    <lineage>
        <taxon>Bacteria</taxon>
        <taxon>Bacillati</taxon>
        <taxon>Actinomycetota</taxon>
        <taxon>Actinomycetes</taxon>
        <taxon>Propionibacteriales</taxon>
        <taxon>Nocardioidaceae</taxon>
        <taxon>Nocardioides</taxon>
    </lineage>
</organism>
<keyword evidence="2" id="KW-1133">Transmembrane helix</keyword>
<name>A0ABV3T0G3_9ACTN</name>
<accession>A0ABV3T0G3</accession>
<evidence type="ECO:0000256" key="1">
    <source>
        <dbReference type="SAM" id="MobiDB-lite"/>
    </source>
</evidence>
<feature type="compositionally biased region" description="Polar residues" evidence="1">
    <location>
        <begin position="43"/>
        <end position="52"/>
    </location>
</feature>
<dbReference type="Proteomes" id="UP001556631">
    <property type="component" value="Unassembled WGS sequence"/>
</dbReference>
<feature type="compositionally biased region" description="Low complexity" evidence="1">
    <location>
        <begin position="80"/>
        <end position="90"/>
    </location>
</feature>
<dbReference type="RefSeq" id="WP_367994147.1">
    <property type="nucleotide sequence ID" value="NZ_JBFPJR010000017.1"/>
</dbReference>
<feature type="region of interest" description="Disordered" evidence="1">
    <location>
        <begin position="41"/>
        <end position="102"/>
    </location>
</feature>
<reference evidence="3 4" key="1">
    <citation type="submission" date="2024-07" db="EMBL/GenBank/DDBJ databases">
        <authorList>
            <person name="Lee S."/>
            <person name="Kang M."/>
        </authorList>
    </citation>
    <scope>NUCLEOTIDE SEQUENCE [LARGE SCALE GENOMIC DNA]</scope>
    <source>
        <strain evidence="3 4">DS6</strain>
    </source>
</reference>
<dbReference type="EMBL" id="JBFPJR010000017">
    <property type="protein sequence ID" value="MEX0428179.1"/>
    <property type="molecule type" value="Genomic_DNA"/>
</dbReference>
<evidence type="ECO:0000313" key="4">
    <source>
        <dbReference type="Proteomes" id="UP001556631"/>
    </source>
</evidence>
<keyword evidence="4" id="KW-1185">Reference proteome</keyword>
<evidence type="ECO:0000256" key="2">
    <source>
        <dbReference type="SAM" id="Phobius"/>
    </source>
</evidence>
<proteinExistence type="predicted"/>
<keyword evidence="2" id="KW-0812">Transmembrane</keyword>
<gene>
    <name evidence="3" type="ORF">AB3X52_11160</name>
</gene>
<protein>
    <submittedName>
        <fullName evidence="3">Uncharacterized protein</fullName>
    </submittedName>
</protein>
<evidence type="ECO:0000313" key="3">
    <source>
        <dbReference type="EMBL" id="MEX0428179.1"/>
    </source>
</evidence>
<sequence>MDQDEKHPILAGLTALVAVAVAVGLVLGVVTLAATHVLGIGGKSSTSSSRNGASLYLPTPSPTDTPSDPLVTLSVDPSETSAPSDTPTSKPSKKKTKAPEKKITLQASQVSAAPMQLFDLSGIYPGGEGEILRLQRKTAGAGWEDFGIPDVAVSGGQFSTQVQTGRAGAQKFRMKDIDSGALSNVVTVTIG</sequence>
<comment type="caution">
    <text evidence="3">The sequence shown here is derived from an EMBL/GenBank/DDBJ whole genome shotgun (WGS) entry which is preliminary data.</text>
</comment>
<feature type="transmembrane region" description="Helical" evidence="2">
    <location>
        <begin position="12"/>
        <end position="40"/>
    </location>
</feature>